<gene>
    <name evidence="3" type="ORF">SISNIDRAFT_106911</name>
</gene>
<evidence type="ECO:0000256" key="2">
    <source>
        <dbReference type="SAM" id="Phobius"/>
    </source>
</evidence>
<evidence type="ECO:0000313" key="4">
    <source>
        <dbReference type="Proteomes" id="UP000076722"/>
    </source>
</evidence>
<keyword evidence="2" id="KW-0812">Transmembrane</keyword>
<keyword evidence="2" id="KW-0472">Membrane</keyword>
<sequence length="249" mass="27535">MVQNKTFVCESNPPPTSSSLSATETPSYLQRNGHTLSHSMQPNSSFLVSNDVADITSKTVYRTGSHDSLEHDFPRTNPKLVGGSGTVFTSTNSRPVSAFDQHVIIPMSLHTLIPLPMLTLQPHGTPVLQYLEQNELLCALTVGPILTGISSLIHHYHHQYPQLASSLSPSTRRTQYQFIDAASWAGIGLGYIHAFYTVVRSPSVSQELSLWIISQGLLFIVILYWVFGVANNFIAAGRRFDLISRVKRD</sequence>
<reference evidence="3 4" key="1">
    <citation type="journal article" date="2016" name="Mol. Biol. Evol.">
        <title>Comparative Genomics of Early-Diverging Mushroom-Forming Fungi Provides Insights into the Origins of Lignocellulose Decay Capabilities.</title>
        <authorList>
            <person name="Nagy L.G."/>
            <person name="Riley R."/>
            <person name="Tritt A."/>
            <person name="Adam C."/>
            <person name="Daum C."/>
            <person name="Floudas D."/>
            <person name="Sun H."/>
            <person name="Yadav J.S."/>
            <person name="Pangilinan J."/>
            <person name="Larsson K.H."/>
            <person name="Matsuura K."/>
            <person name="Barry K."/>
            <person name="Labutti K."/>
            <person name="Kuo R."/>
            <person name="Ohm R.A."/>
            <person name="Bhattacharya S.S."/>
            <person name="Shirouzu T."/>
            <person name="Yoshinaga Y."/>
            <person name="Martin F.M."/>
            <person name="Grigoriev I.V."/>
            <person name="Hibbett D.S."/>
        </authorList>
    </citation>
    <scope>NUCLEOTIDE SEQUENCE [LARGE SCALE GENOMIC DNA]</scope>
    <source>
        <strain evidence="3 4">HHB9708</strain>
    </source>
</reference>
<evidence type="ECO:0000313" key="3">
    <source>
        <dbReference type="EMBL" id="KZS92726.1"/>
    </source>
</evidence>
<proteinExistence type="predicted"/>
<accession>A0A164TXL4</accession>
<feature type="transmembrane region" description="Helical" evidence="2">
    <location>
        <begin position="208"/>
        <end position="230"/>
    </location>
</feature>
<feature type="region of interest" description="Disordered" evidence="1">
    <location>
        <begin position="1"/>
        <end position="26"/>
    </location>
</feature>
<keyword evidence="4" id="KW-1185">Reference proteome</keyword>
<dbReference type="EMBL" id="KV419409">
    <property type="protein sequence ID" value="KZS92726.1"/>
    <property type="molecule type" value="Genomic_DNA"/>
</dbReference>
<dbReference type="AlphaFoldDB" id="A0A164TXL4"/>
<feature type="transmembrane region" description="Helical" evidence="2">
    <location>
        <begin position="178"/>
        <end position="196"/>
    </location>
</feature>
<dbReference type="Proteomes" id="UP000076722">
    <property type="component" value="Unassembled WGS sequence"/>
</dbReference>
<keyword evidence="2" id="KW-1133">Transmembrane helix</keyword>
<feature type="compositionally biased region" description="Polar residues" evidence="1">
    <location>
        <begin position="17"/>
        <end position="26"/>
    </location>
</feature>
<organism evidence="3 4">
    <name type="scientific">Sistotremastrum niveocremeum HHB9708</name>
    <dbReference type="NCBI Taxonomy" id="1314777"/>
    <lineage>
        <taxon>Eukaryota</taxon>
        <taxon>Fungi</taxon>
        <taxon>Dikarya</taxon>
        <taxon>Basidiomycota</taxon>
        <taxon>Agaricomycotina</taxon>
        <taxon>Agaricomycetes</taxon>
        <taxon>Sistotremastrales</taxon>
        <taxon>Sistotremastraceae</taxon>
        <taxon>Sertulicium</taxon>
        <taxon>Sertulicium niveocremeum</taxon>
    </lineage>
</organism>
<name>A0A164TXL4_9AGAM</name>
<evidence type="ECO:0000256" key="1">
    <source>
        <dbReference type="SAM" id="MobiDB-lite"/>
    </source>
</evidence>
<protein>
    <submittedName>
        <fullName evidence="3">Uncharacterized protein</fullName>
    </submittedName>
</protein>